<accession>A0ABY3DRZ2</accession>
<dbReference type="Pfam" id="PF01757">
    <property type="entry name" value="Acyl_transf_3"/>
    <property type="match status" value="1"/>
</dbReference>
<comment type="caution">
    <text evidence="5">The sequence shown here is derived from an EMBL/GenBank/DDBJ whole genome shotgun (WGS) entry which is preliminary data.</text>
</comment>
<feature type="transmembrane region" description="Helical" evidence="2">
    <location>
        <begin position="367"/>
        <end position="384"/>
    </location>
</feature>
<feature type="domain" description="Acyltransferase 3" evidence="3">
    <location>
        <begin position="100"/>
        <end position="416"/>
    </location>
</feature>
<feature type="domain" description="SGNH" evidence="4">
    <location>
        <begin position="484"/>
        <end position="688"/>
    </location>
</feature>
<dbReference type="GO" id="GO:0016746">
    <property type="term" value="F:acyltransferase activity"/>
    <property type="evidence" value="ECO:0007669"/>
    <property type="project" value="UniProtKB-KW"/>
</dbReference>
<feature type="transmembrane region" description="Helical" evidence="2">
    <location>
        <begin position="167"/>
        <end position="187"/>
    </location>
</feature>
<proteinExistence type="predicted"/>
<dbReference type="InterPro" id="IPR043968">
    <property type="entry name" value="SGNH"/>
</dbReference>
<evidence type="ECO:0000259" key="4">
    <source>
        <dbReference type="Pfam" id="PF19040"/>
    </source>
</evidence>
<evidence type="ECO:0000256" key="2">
    <source>
        <dbReference type="SAM" id="Phobius"/>
    </source>
</evidence>
<protein>
    <submittedName>
        <fullName evidence="5">Acyltransferase</fullName>
    </submittedName>
</protein>
<evidence type="ECO:0000313" key="5">
    <source>
        <dbReference type="EMBL" id="TSJ62717.1"/>
    </source>
</evidence>
<feature type="transmembrane region" description="Helical" evidence="2">
    <location>
        <begin position="104"/>
        <end position="122"/>
    </location>
</feature>
<feature type="region of interest" description="Disordered" evidence="1">
    <location>
        <begin position="1"/>
        <end position="44"/>
    </location>
</feature>
<sequence>MFSGAPTAIAPIGSRTTRSSPMAPRASSASRPTEPERIGRYESPAPAGLSAFGCRLPHGRRGWTARLNPPPSAHYKSPTRRVFPPRSRAGTSAMALSYRADIDGLRAVAVLAVLFFHAGVAAVPGGYVGVDVFFVISGYLITAILRREAESGAWSIARFYERRIRRILPALIVMSAVTVLLAGVFLLPTMNRDVPKQAMAALGFVANIYFWLTSDYFAAAAETKPFLHTWSLGVEEQFYLFMPLVMLAVAGWGRRQQIVVLSALAALSLGLCVALTPRHPEASFYLLPMRAWELLAGGLLGYLPSGGRPRWLDQMLASAGLLMLAGAIFLFDDTTPFPGYAAILPVLGAALLILAAPGTWVGRFLSARAMVGIGLISYSLYLWHWPITVFARSGAVDLGRAEPVIILGVSLLLGYLSWRFVEQPFRDRTAMPTRRLLAATAVGVVAVLAAGGVLRAARGNLGGLDAQQITFDRARYDISPLRLDCHIASGIGRPGGYCTRGDGTKGEVTVWADSHGIELSSALADLGYRVTMITYSACPPALGYAPAPRPDCRAHNDRVLAELSAGNGGPVVLAAHYRVLQPEALAGIVTTANALAERGREVVLMGPMPSPGYDVPTHLAFGREARFRAADDGFEALLAGLDPRVRVLRPADVFCQDGECSMLAEGKPLLFDDNHPSLTAARLLAARLPDAAVAERQ</sequence>
<feature type="transmembrane region" description="Helical" evidence="2">
    <location>
        <begin position="404"/>
        <end position="421"/>
    </location>
</feature>
<name>A0ABY3DRZ2_9HYPH</name>
<dbReference type="PANTHER" id="PTHR23028">
    <property type="entry name" value="ACETYLTRANSFERASE"/>
    <property type="match status" value="1"/>
</dbReference>
<evidence type="ECO:0000259" key="3">
    <source>
        <dbReference type="Pfam" id="PF01757"/>
    </source>
</evidence>
<dbReference type="EMBL" id="VMBP01000002">
    <property type="protein sequence ID" value="TSJ62717.1"/>
    <property type="molecule type" value="Genomic_DNA"/>
</dbReference>
<feature type="compositionally biased region" description="Low complexity" evidence="1">
    <location>
        <begin position="18"/>
        <end position="32"/>
    </location>
</feature>
<keyword evidence="5" id="KW-0012">Acyltransferase</keyword>
<dbReference type="InterPro" id="IPR002656">
    <property type="entry name" value="Acyl_transf_3_dom"/>
</dbReference>
<evidence type="ECO:0000256" key="1">
    <source>
        <dbReference type="SAM" id="MobiDB-lite"/>
    </source>
</evidence>
<keyword evidence="6" id="KW-1185">Reference proteome</keyword>
<feature type="transmembrane region" description="Helical" evidence="2">
    <location>
        <begin position="282"/>
        <end position="303"/>
    </location>
</feature>
<feature type="transmembrane region" description="Helical" evidence="2">
    <location>
        <begin position="258"/>
        <end position="276"/>
    </location>
</feature>
<dbReference type="PANTHER" id="PTHR23028:SF53">
    <property type="entry name" value="ACYL_TRANSF_3 DOMAIN-CONTAINING PROTEIN"/>
    <property type="match status" value="1"/>
</dbReference>
<dbReference type="Pfam" id="PF19040">
    <property type="entry name" value="SGNH"/>
    <property type="match status" value="1"/>
</dbReference>
<feature type="region of interest" description="Disordered" evidence="1">
    <location>
        <begin position="63"/>
        <end position="82"/>
    </location>
</feature>
<feature type="transmembrane region" description="Helical" evidence="2">
    <location>
        <begin position="337"/>
        <end position="355"/>
    </location>
</feature>
<keyword evidence="2" id="KW-0472">Membrane</keyword>
<dbReference type="InterPro" id="IPR050879">
    <property type="entry name" value="Acyltransferase_3"/>
</dbReference>
<feature type="transmembrane region" description="Helical" evidence="2">
    <location>
        <begin position="433"/>
        <end position="454"/>
    </location>
</feature>
<organism evidence="5 6">
    <name type="scientific">Ancylobacter moscoviensis</name>
    <dbReference type="NCBI Taxonomy" id="2597768"/>
    <lineage>
        <taxon>Bacteria</taxon>
        <taxon>Pseudomonadati</taxon>
        <taxon>Pseudomonadota</taxon>
        <taxon>Alphaproteobacteria</taxon>
        <taxon>Hyphomicrobiales</taxon>
        <taxon>Xanthobacteraceae</taxon>
        <taxon>Ancylobacter</taxon>
    </lineage>
</organism>
<feature type="transmembrane region" description="Helical" evidence="2">
    <location>
        <begin position="128"/>
        <end position="146"/>
    </location>
</feature>
<reference evidence="5 6" key="1">
    <citation type="submission" date="2019-07" db="EMBL/GenBank/DDBJ databases">
        <authorList>
            <person name="Grouzdev D.S."/>
        </authorList>
    </citation>
    <scope>NUCLEOTIDE SEQUENCE [LARGE SCALE GENOMIC DNA]</scope>
    <source>
        <strain evidence="5 6">3C</strain>
    </source>
</reference>
<evidence type="ECO:0000313" key="6">
    <source>
        <dbReference type="Proteomes" id="UP000315321"/>
    </source>
</evidence>
<keyword evidence="5" id="KW-0808">Transferase</keyword>
<dbReference type="Proteomes" id="UP000315321">
    <property type="component" value="Unassembled WGS sequence"/>
</dbReference>
<keyword evidence="2" id="KW-1133">Transmembrane helix</keyword>
<feature type="transmembrane region" description="Helical" evidence="2">
    <location>
        <begin position="315"/>
        <end position="331"/>
    </location>
</feature>
<gene>
    <name evidence="5" type="ORF">FO470_06825</name>
</gene>
<keyword evidence="2" id="KW-0812">Transmembrane</keyword>